<dbReference type="EMBL" id="JAWDIE010000003">
    <property type="protein sequence ID" value="MEJ7137273.1"/>
    <property type="molecule type" value="Genomic_DNA"/>
</dbReference>
<reference evidence="1" key="1">
    <citation type="submission" date="2023-10" db="EMBL/GenBank/DDBJ databases">
        <title>Amphibacter perezi, gen. nov., sp. nov. a novel taxa of the family Comamonadaceae, class Betaproteobacteria isolated from the skin microbiota of Pelophylax perezi from different populations.</title>
        <authorList>
            <person name="Costa S."/>
            <person name="Proenca D.N."/>
            <person name="Lopes I."/>
            <person name="Morais P.V."/>
        </authorList>
    </citation>
    <scope>NUCLEOTIDE SEQUENCE</scope>
    <source>
        <strain evidence="1">SL12-8</strain>
    </source>
</reference>
<comment type="caution">
    <text evidence="1">The sequence shown here is derived from an EMBL/GenBank/DDBJ whole genome shotgun (WGS) entry which is preliminary data.</text>
</comment>
<dbReference type="Proteomes" id="UP001364695">
    <property type="component" value="Unassembled WGS sequence"/>
</dbReference>
<sequence length="445" mass="50375">MDTSIFLKPLAVVGIVYAALACRAQWNRIVIDPFHPRLAYRILICFTLFYPLISSSLVDGFDEKTKWIILIAAFFFLLIIDIADALKRPAIDFRTLYNDSQQDPAVANLFLFVFIGGWIWRVFALQVGLLQGTFLATQLETTDYGNFVGQLNNLSLIGFFGWLIFHRAHSVQKWIYLMFLLEIVWAFISGSKIAIFYVMFPAAIIFFQRGWFRPNLKGFVVGAIIGVIVLQVSFALVTSYRIGVQVAIARGSDLSVAAIADGATQAFELIHDTTTRESDESVNPGVSGRLNWAMYFGSLLERPDLTKKLWMGSTLIPIFAWWIPRFLWENKPTVSIGAWYGENVLGWTYQTRSEGAITIWGDGYLNFGLVGVAVFSMIWVVITYYLYEKLQKKGGWGLLVLSLVYVRLLLGLEQNIAAPLVAFQLQLLVIWGIWVVANRQQKNVI</sequence>
<gene>
    <name evidence="1" type="ORF">RV045_02365</name>
</gene>
<proteinExistence type="predicted"/>
<protein>
    <submittedName>
        <fullName evidence="1">Uncharacterized protein</fullName>
    </submittedName>
</protein>
<organism evidence="1 2">
    <name type="scientific">Amphibiibacter pelophylacis</name>
    <dbReference type="NCBI Taxonomy" id="1799477"/>
    <lineage>
        <taxon>Bacteria</taxon>
        <taxon>Pseudomonadati</taxon>
        <taxon>Pseudomonadota</taxon>
        <taxon>Betaproteobacteria</taxon>
        <taxon>Burkholderiales</taxon>
        <taxon>Sphaerotilaceae</taxon>
        <taxon>Amphibiibacter</taxon>
    </lineage>
</organism>
<keyword evidence="2" id="KW-1185">Reference proteome</keyword>
<accession>A0ACC6NZA0</accession>
<evidence type="ECO:0000313" key="1">
    <source>
        <dbReference type="EMBL" id="MEJ7137273.1"/>
    </source>
</evidence>
<evidence type="ECO:0000313" key="2">
    <source>
        <dbReference type="Proteomes" id="UP001364695"/>
    </source>
</evidence>
<name>A0ACC6NZA0_9BURK</name>